<dbReference type="EMBL" id="AAYH02000046">
    <property type="protein sequence ID" value="EDO53212.1"/>
    <property type="molecule type" value="Genomic_DNA"/>
</dbReference>
<proteinExistence type="predicted"/>
<gene>
    <name evidence="1" type="ORF">BACUNI_03227</name>
</gene>
<dbReference type="AlphaFoldDB" id="A0ABC9N8U0"/>
<reference evidence="1" key="2">
    <citation type="submission" date="2013-11" db="EMBL/GenBank/DDBJ databases">
        <title>Draft genome sequence of Bacteroides uniformis (ATCC 8492).</title>
        <authorList>
            <person name="Sudarsanam P."/>
            <person name="Ley R."/>
            <person name="Guruge J."/>
            <person name="Turnbaugh P.J."/>
            <person name="Mahowald M."/>
            <person name="Liep D."/>
            <person name="Gordon J."/>
        </authorList>
    </citation>
    <scope>NUCLEOTIDE SEQUENCE</scope>
    <source>
        <strain evidence="1">ATCC 8492</strain>
    </source>
</reference>
<evidence type="ECO:0000313" key="1">
    <source>
        <dbReference type="EMBL" id="EDO53212.1"/>
    </source>
</evidence>
<reference evidence="1" key="1">
    <citation type="submission" date="2007-06" db="EMBL/GenBank/DDBJ databases">
        <authorList>
            <person name="Fulton L."/>
            <person name="Clifton S."/>
            <person name="Fulton B."/>
            <person name="Xu J."/>
            <person name="Minx P."/>
            <person name="Pepin K.H."/>
            <person name="Johnson M."/>
            <person name="Thiruvilangam P."/>
            <person name="Bhonagiri V."/>
            <person name="Nash W.E."/>
            <person name="Mardis E.R."/>
            <person name="Wilson R.K."/>
        </authorList>
    </citation>
    <scope>NUCLEOTIDE SEQUENCE [LARGE SCALE GENOMIC DNA]</scope>
    <source>
        <strain evidence="1">ATCC 8492</strain>
    </source>
</reference>
<keyword evidence="2" id="KW-1185">Reference proteome</keyword>
<accession>A0ABC9N8U0</accession>
<organism evidence="1 2">
    <name type="scientific">Bacteroides uniformis (strain ATCC 8492 / DSM 6597 / CCUG 4942 / CIP 103695 / JCM 5828 / KCTC 5204 / NCTC 13054 / VPI 0061)</name>
    <dbReference type="NCBI Taxonomy" id="411479"/>
    <lineage>
        <taxon>Bacteria</taxon>
        <taxon>Pseudomonadati</taxon>
        <taxon>Bacteroidota</taxon>
        <taxon>Bacteroidia</taxon>
        <taxon>Bacteroidales</taxon>
        <taxon>Bacteroidaceae</taxon>
        <taxon>Bacteroides</taxon>
    </lineage>
</organism>
<comment type="caution">
    <text evidence="1">The sequence shown here is derived from an EMBL/GenBank/DDBJ whole genome shotgun (WGS) entry which is preliminary data.</text>
</comment>
<evidence type="ECO:0000313" key="2">
    <source>
        <dbReference type="Proteomes" id="UP000004110"/>
    </source>
</evidence>
<protein>
    <submittedName>
        <fullName evidence="1">Uncharacterized protein</fullName>
    </submittedName>
</protein>
<dbReference type="Proteomes" id="UP000004110">
    <property type="component" value="Unassembled WGS sequence"/>
</dbReference>
<sequence length="46" mass="5488">MNLLCYDSDRARKHRPLPLYGKDNERREQCRAASYLRIAKIVKLPE</sequence>
<name>A0ABC9N8U0_BACUC</name>